<dbReference type="InterPro" id="IPR002885">
    <property type="entry name" value="PPR_rpt"/>
</dbReference>
<dbReference type="Pfam" id="PF20430">
    <property type="entry name" value="Eplus_motif"/>
    <property type="match status" value="1"/>
</dbReference>
<comment type="caution">
    <text evidence="6">The sequence shown here is derived from an EMBL/GenBank/DDBJ whole genome shotgun (WGS) entry which is preliminary data.</text>
</comment>
<dbReference type="GO" id="GO:0009451">
    <property type="term" value="P:RNA modification"/>
    <property type="evidence" value="ECO:0007669"/>
    <property type="project" value="InterPro"/>
</dbReference>
<feature type="repeat" description="PPR" evidence="3">
    <location>
        <begin position="334"/>
        <end position="368"/>
    </location>
</feature>
<dbReference type="OrthoDB" id="185373at2759"/>
<dbReference type="Pfam" id="PF14432">
    <property type="entry name" value="DYW_deaminase"/>
    <property type="match status" value="1"/>
</dbReference>
<dbReference type="InterPro" id="IPR046848">
    <property type="entry name" value="E_motif"/>
</dbReference>
<accession>A0A8J5LYV1</accession>
<dbReference type="InterPro" id="IPR032867">
    <property type="entry name" value="DYW_dom"/>
</dbReference>
<evidence type="ECO:0000313" key="7">
    <source>
        <dbReference type="Proteomes" id="UP000734854"/>
    </source>
</evidence>
<evidence type="ECO:0000256" key="3">
    <source>
        <dbReference type="PROSITE-ProRule" id="PRU00708"/>
    </source>
</evidence>
<organism evidence="6 7">
    <name type="scientific">Zingiber officinale</name>
    <name type="common">Ginger</name>
    <name type="synonym">Amomum zingiber</name>
    <dbReference type="NCBI Taxonomy" id="94328"/>
    <lineage>
        <taxon>Eukaryota</taxon>
        <taxon>Viridiplantae</taxon>
        <taxon>Streptophyta</taxon>
        <taxon>Embryophyta</taxon>
        <taxon>Tracheophyta</taxon>
        <taxon>Spermatophyta</taxon>
        <taxon>Magnoliopsida</taxon>
        <taxon>Liliopsida</taxon>
        <taxon>Zingiberales</taxon>
        <taxon>Zingiberaceae</taxon>
        <taxon>Zingiber</taxon>
    </lineage>
</organism>
<dbReference type="FunFam" id="1.25.40.10:FF:000348">
    <property type="entry name" value="Pentatricopeptide repeat-containing protein chloroplastic"/>
    <property type="match status" value="1"/>
</dbReference>
<dbReference type="PROSITE" id="PS51375">
    <property type="entry name" value="PPR"/>
    <property type="match status" value="3"/>
</dbReference>
<evidence type="ECO:0000259" key="5">
    <source>
        <dbReference type="Pfam" id="PF14432"/>
    </source>
</evidence>
<dbReference type="InterPro" id="IPR046849">
    <property type="entry name" value="E2_motif"/>
</dbReference>
<dbReference type="EMBL" id="JACMSC010000001">
    <property type="protein sequence ID" value="KAG6537001.1"/>
    <property type="molecule type" value="Genomic_DNA"/>
</dbReference>
<name>A0A8J5LYV1_ZINOF</name>
<evidence type="ECO:0000256" key="4">
    <source>
        <dbReference type="SAM" id="MobiDB-lite"/>
    </source>
</evidence>
<dbReference type="Pfam" id="PF12854">
    <property type="entry name" value="PPR_1"/>
    <property type="match status" value="1"/>
</dbReference>
<feature type="region of interest" description="Disordered" evidence="4">
    <location>
        <begin position="1"/>
        <end position="23"/>
    </location>
</feature>
<proteinExistence type="inferred from homology"/>
<evidence type="ECO:0000256" key="1">
    <source>
        <dbReference type="ARBA" id="ARBA00006643"/>
    </source>
</evidence>
<gene>
    <name evidence="6" type="ORF">ZIOFF_002079</name>
</gene>
<dbReference type="Proteomes" id="UP000734854">
    <property type="component" value="Unassembled WGS sequence"/>
</dbReference>
<dbReference type="NCBIfam" id="TIGR00756">
    <property type="entry name" value="PPR"/>
    <property type="match status" value="4"/>
</dbReference>
<feature type="domain" description="DYW" evidence="5">
    <location>
        <begin position="549"/>
        <end position="641"/>
    </location>
</feature>
<feature type="repeat" description="PPR" evidence="3">
    <location>
        <begin position="202"/>
        <end position="232"/>
    </location>
</feature>
<protein>
    <recommendedName>
        <fullName evidence="5">DYW domain-containing protein</fullName>
    </recommendedName>
</protein>
<dbReference type="Pfam" id="PF13041">
    <property type="entry name" value="PPR_2"/>
    <property type="match status" value="2"/>
</dbReference>
<evidence type="ECO:0000256" key="2">
    <source>
        <dbReference type="ARBA" id="ARBA00022737"/>
    </source>
</evidence>
<dbReference type="FunFam" id="1.25.40.10:FF:000690">
    <property type="entry name" value="Pentatricopeptide repeat-containing protein"/>
    <property type="match status" value="1"/>
</dbReference>
<dbReference type="PANTHER" id="PTHR47926:SF436">
    <property type="entry name" value="PENTATRICOPEPTIDE REPEAT-CONTAINING PROTEIN ELI1, CHLOROPLASTIC-LIKE ISOFORM X2"/>
    <property type="match status" value="1"/>
</dbReference>
<evidence type="ECO:0000313" key="6">
    <source>
        <dbReference type="EMBL" id="KAG6537001.1"/>
    </source>
</evidence>
<dbReference type="AlphaFoldDB" id="A0A8J5LYV1"/>
<dbReference type="InterPro" id="IPR046960">
    <property type="entry name" value="PPR_At4g14850-like_plant"/>
</dbReference>
<dbReference type="GO" id="GO:0008270">
    <property type="term" value="F:zinc ion binding"/>
    <property type="evidence" value="ECO:0007669"/>
    <property type="project" value="InterPro"/>
</dbReference>
<comment type="similarity">
    <text evidence="1">Belongs to the PPR family. PCMP-H subfamily.</text>
</comment>
<keyword evidence="7" id="KW-1185">Reference proteome</keyword>
<keyword evidence="2" id="KW-0677">Repeat</keyword>
<feature type="repeat" description="PPR" evidence="3">
    <location>
        <begin position="233"/>
        <end position="267"/>
    </location>
</feature>
<sequence>MTATMLSYPLSAPPPQTQAPTQNLPWLPTPELASQFPILRHLLSCTSMRHLHQIHSHTLTSGAFRDPFVASRVLSFAALSPAGSLHYARLIFSRIPSPDAFTADALLRGYVARASPIDALLFYADVLRSSVRDFPSPHTFPLLLRACAGMPSLQLGETVHAQALKLGFTSQTPTQNFLVRMYASRGLVDRARFIFDGVSERNDASVNMMMGGYLSCGRVEEARKLFDEMAERNVIAWSVMIDGYLQSSQFKEALELFREMLKQRLEPNESILVNILCACAHFGAIEQGLWVEEYIRRKNTQVTVRIGTALVDMYLKCGCVEKAFERFDSMEEKNVTTWSAMISGLAINGRARDALHLFAEMEANGVLPNEVCFIGVLNACSHAGLVDDGVKYFKAINNVYGLEPNVQHYCCLVDLYGRAGLLDKSEEVIEQMPMKPNSAVWGALLNSCRIHKNDTLAERISKQLLELEPRNSGRYVLLSNIYAAKGRWAEVAELRRLMKERGVTKTPGSSFINLKGSVHEFIAGDNAHPQRREIYAKLDEMSRKVRVAGHEPSTDQVLIEMDEGEKGTALHHHSEKQALAFGLINGEPGNTIRIMKNLRICEDCHSFTKISSKTYECEIVVRDRNRFHHFRDGVCSCMDFW</sequence>
<dbReference type="GO" id="GO:0003729">
    <property type="term" value="F:mRNA binding"/>
    <property type="evidence" value="ECO:0007669"/>
    <property type="project" value="UniProtKB-ARBA"/>
</dbReference>
<dbReference type="Pfam" id="PF20431">
    <property type="entry name" value="E_motif"/>
    <property type="match status" value="1"/>
</dbReference>
<reference evidence="6 7" key="1">
    <citation type="submission" date="2020-08" db="EMBL/GenBank/DDBJ databases">
        <title>Plant Genome Project.</title>
        <authorList>
            <person name="Zhang R.-G."/>
        </authorList>
    </citation>
    <scope>NUCLEOTIDE SEQUENCE [LARGE SCALE GENOMIC DNA]</scope>
    <source>
        <tissue evidence="6">Rhizome</tissue>
    </source>
</reference>
<dbReference type="PANTHER" id="PTHR47926">
    <property type="entry name" value="PENTATRICOPEPTIDE REPEAT-CONTAINING PROTEIN"/>
    <property type="match status" value="1"/>
</dbReference>